<proteinExistence type="inferred from homology"/>
<dbReference type="InterPro" id="IPR011990">
    <property type="entry name" value="TPR-like_helical_dom_sf"/>
</dbReference>
<reference evidence="2" key="1">
    <citation type="submission" date="2022-07" db="EMBL/GenBank/DDBJ databases">
        <title>Phylogenomic reconstructions and comparative analyses of Kickxellomycotina fungi.</title>
        <authorList>
            <person name="Reynolds N.K."/>
            <person name="Stajich J.E."/>
            <person name="Barry K."/>
            <person name="Grigoriev I.V."/>
            <person name="Crous P."/>
            <person name="Smith M.E."/>
        </authorList>
    </citation>
    <scope>NUCLEOTIDE SEQUENCE</scope>
    <source>
        <strain evidence="2">RSA 1196</strain>
    </source>
</reference>
<evidence type="ECO:0000256" key="1">
    <source>
        <dbReference type="ARBA" id="ARBA00006298"/>
    </source>
</evidence>
<dbReference type="GO" id="GO:0031416">
    <property type="term" value="C:NatB complex"/>
    <property type="evidence" value="ECO:0007669"/>
    <property type="project" value="TreeGrafter"/>
</dbReference>
<dbReference type="InterPro" id="IPR019734">
    <property type="entry name" value="TPR_rpt"/>
</dbReference>
<evidence type="ECO:0000313" key="2">
    <source>
        <dbReference type="EMBL" id="KAJ1964550.1"/>
    </source>
</evidence>
<dbReference type="Pfam" id="PF09797">
    <property type="entry name" value="NatB_MDM20"/>
    <property type="match status" value="1"/>
</dbReference>
<dbReference type="InterPro" id="IPR019183">
    <property type="entry name" value="NAA25_NatB_aux_su"/>
</dbReference>
<dbReference type="PANTHER" id="PTHR22767:SF3">
    <property type="entry name" value="N-ALPHA-ACETYLTRANSFERASE 25, NATB AUXILIARY SUBUNIT"/>
    <property type="match status" value="1"/>
</dbReference>
<keyword evidence="3" id="KW-1185">Reference proteome</keyword>
<protein>
    <submittedName>
        <fullName evidence="2">Mitochondrial distribution and morphology</fullName>
    </submittedName>
</protein>
<accession>A0A9W8AV61</accession>
<dbReference type="EMBL" id="JANBPY010000687">
    <property type="protein sequence ID" value="KAJ1964550.1"/>
    <property type="molecule type" value="Genomic_DNA"/>
</dbReference>
<dbReference type="Proteomes" id="UP001150925">
    <property type="component" value="Unassembled WGS sequence"/>
</dbReference>
<dbReference type="PANTHER" id="PTHR22767">
    <property type="entry name" value="N-TERMINAL ACETYLTRANSFERASE-RELATED"/>
    <property type="match status" value="1"/>
</dbReference>
<comment type="caution">
    <text evidence="2">The sequence shown here is derived from an EMBL/GenBank/DDBJ whole genome shotgun (WGS) entry which is preliminary data.</text>
</comment>
<sequence length="916" mass="103267">MYSEEWKLRPIYDALSTCSYKRALSLCNAQLKKDPKYTLVKTLKAQALARLEHFSEAEQLAQEVRATQPTDVIVLNNLAFLYRNLDQSEQAVAVYEEVIPHAPKIRLEPICIQWFINSVRTGQLATQHKAALKLNQVFKKKKYVMWTILSLLTQARDPTTPSNQRQLKLTLAERMLQKAEGNRDMDTVEGLRVYLRLLDQHGKYTDALAVLDQPTWSPFLDKDPDLFDTYVSLLLRAKRYETALTVVRTKIEAQCDDWQHYVAYIEALGGLVQGQGAVCDNPGDKDWAEAITFLDNLVEARGEGRTVLLARLAWAHLCHVQKLVVHPCPDVIPRLTAYIDAYGGRFCAFEDVQSYLLGLSTELLGTYRTQLEADLAQLESAPASDALPRYLNLMKLYLCTLPPGASQVSATLQDVVRRLVQYVEKVTSMAKGDEHAKLPKDSNGLVLLAAQCLTDLFNLHSSSPQRWGYLTTALALLEWGLHHASDYFPFKLLAIRLYGLIGVYERSHALYDSLDVKNVQHDTISYWLVGQGRTLGCFDQDLRHACSALRFYDSNEVETPDMLVLAYKNGTYSQIGDFLEFQRRVTYSLQHHIILTSAFRNEFITETNLDQLYKTVVEVALENFPYDSEVVDSWVDNRDFTVMPYPRDRESDTLEQRTRPTTAGSYTECRLAGLLIHTLHQITVHNVDGLDEAKMQLAQVVKEAAATPEVAADTRALASMIETMANVASLTFREFSPNGVATSDTTLHQDTWVSLVAPLESQIQTLQKYWDARGNVPQSESPVPPLHQASLAAEMTNFLLLFLKALTTFRCTPTLTTTYHNSLTALTAQIRDTANSLLQWCQTYAAHYATQDNPLHALAGQVQQDTIFTSPGKLALTKAGWDVKANQYVVSSWKLSFDNLVATVESRITMLNELNK</sequence>
<dbReference type="SMART" id="SM00028">
    <property type="entry name" value="TPR"/>
    <property type="match status" value="2"/>
</dbReference>
<dbReference type="SUPFAM" id="SSF48452">
    <property type="entry name" value="TPR-like"/>
    <property type="match status" value="1"/>
</dbReference>
<evidence type="ECO:0000313" key="3">
    <source>
        <dbReference type="Proteomes" id="UP001150925"/>
    </source>
</evidence>
<dbReference type="Gene3D" id="1.25.40.1040">
    <property type="match status" value="1"/>
</dbReference>
<organism evidence="2 3">
    <name type="scientific">Dispira parvispora</name>
    <dbReference type="NCBI Taxonomy" id="1520584"/>
    <lineage>
        <taxon>Eukaryota</taxon>
        <taxon>Fungi</taxon>
        <taxon>Fungi incertae sedis</taxon>
        <taxon>Zoopagomycota</taxon>
        <taxon>Kickxellomycotina</taxon>
        <taxon>Dimargaritomycetes</taxon>
        <taxon>Dimargaritales</taxon>
        <taxon>Dimargaritaceae</taxon>
        <taxon>Dispira</taxon>
    </lineage>
</organism>
<gene>
    <name evidence="2" type="primary">MDM20</name>
    <name evidence="2" type="ORF">IWQ62_002904</name>
</gene>
<dbReference type="OrthoDB" id="1874341at2759"/>
<comment type="similarity">
    <text evidence="1">Belongs to the MDM20/NAA25 family.</text>
</comment>
<name>A0A9W8AV61_9FUNG</name>
<dbReference type="AlphaFoldDB" id="A0A9W8AV61"/>